<comment type="caution">
    <text evidence="2">The sequence shown here is derived from an EMBL/GenBank/DDBJ whole genome shotgun (WGS) entry which is preliminary data.</text>
</comment>
<gene>
    <name evidence="2" type="ORF">B0T25DRAFT_461116</name>
</gene>
<evidence type="ECO:0000259" key="1">
    <source>
        <dbReference type="Pfam" id="PF06985"/>
    </source>
</evidence>
<dbReference type="EMBL" id="JAUIQD010000006">
    <property type="protein sequence ID" value="KAK3347057.1"/>
    <property type="molecule type" value="Genomic_DNA"/>
</dbReference>
<name>A0AAJ0MBD6_9PEZI</name>
<reference evidence="2" key="2">
    <citation type="submission" date="2023-06" db="EMBL/GenBank/DDBJ databases">
        <authorList>
            <consortium name="Lawrence Berkeley National Laboratory"/>
            <person name="Haridas S."/>
            <person name="Hensen N."/>
            <person name="Bonometti L."/>
            <person name="Westerberg I."/>
            <person name="Brannstrom I.O."/>
            <person name="Guillou S."/>
            <person name="Cros-Aarteil S."/>
            <person name="Calhoun S."/>
            <person name="Kuo A."/>
            <person name="Mondo S."/>
            <person name="Pangilinan J."/>
            <person name="Riley R."/>
            <person name="Labutti K."/>
            <person name="Andreopoulos B."/>
            <person name="Lipzen A."/>
            <person name="Chen C."/>
            <person name="Yanf M."/>
            <person name="Daum C."/>
            <person name="Ng V."/>
            <person name="Clum A."/>
            <person name="Steindorff A."/>
            <person name="Ohm R."/>
            <person name="Martin F."/>
            <person name="Silar P."/>
            <person name="Natvig D."/>
            <person name="Lalanne C."/>
            <person name="Gautier V."/>
            <person name="Ament-Velasquez S.L."/>
            <person name="Kruys A."/>
            <person name="Hutchinson M.I."/>
            <person name="Powell A.J."/>
            <person name="Barry K."/>
            <person name="Miller A.N."/>
            <person name="Grigoriev I.V."/>
            <person name="Debuchy R."/>
            <person name="Gladieux P."/>
            <person name="Thoren M.H."/>
            <person name="Johannesson H."/>
        </authorList>
    </citation>
    <scope>NUCLEOTIDE SEQUENCE</scope>
    <source>
        <strain evidence="2">CBS 955.72</strain>
    </source>
</reference>
<evidence type="ECO:0000313" key="3">
    <source>
        <dbReference type="Proteomes" id="UP001275084"/>
    </source>
</evidence>
<protein>
    <submittedName>
        <fullName evidence="2">Heterokaryon incompatibility protein-domain-containing protein</fullName>
    </submittedName>
</protein>
<dbReference type="AlphaFoldDB" id="A0AAJ0MBD6"/>
<feature type="domain" description="Heterokaryon incompatibility" evidence="1">
    <location>
        <begin position="90"/>
        <end position="234"/>
    </location>
</feature>
<dbReference type="Pfam" id="PF06985">
    <property type="entry name" value="HET"/>
    <property type="match status" value="1"/>
</dbReference>
<reference evidence="2" key="1">
    <citation type="journal article" date="2023" name="Mol. Phylogenet. Evol.">
        <title>Genome-scale phylogeny and comparative genomics of the fungal order Sordariales.</title>
        <authorList>
            <person name="Hensen N."/>
            <person name="Bonometti L."/>
            <person name="Westerberg I."/>
            <person name="Brannstrom I.O."/>
            <person name="Guillou S."/>
            <person name="Cros-Aarteil S."/>
            <person name="Calhoun S."/>
            <person name="Haridas S."/>
            <person name="Kuo A."/>
            <person name="Mondo S."/>
            <person name="Pangilinan J."/>
            <person name="Riley R."/>
            <person name="LaButti K."/>
            <person name="Andreopoulos B."/>
            <person name="Lipzen A."/>
            <person name="Chen C."/>
            <person name="Yan M."/>
            <person name="Daum C."/>
            <person name="Ng V."/>
            <person name="Clum A."/>
            <person name="Steindorff A."/>
            <person name="Ohm R.A."/>
            <person name="Martin F."/>
            <person name="Silar P."/>
            <person name="Natvig D.O."/>
            <person name="Lalanne C."/>
            <person name="Gautier V."/>
            <person name="Ament-Velasquez S.L."/>
            <person name="Kruys A."/>
            <person name="Hutchinson M.I."/>
            <person name="Powell A.J."/>
            <person name="Barry K."/>
            <person name="Miller A.N."/>
            <person name="Grigoriev I.V."/>
            <person name="Debuchy R."/>
            <person name="Gladieux P."/>
            <person name="Hiltunen Thoren M."/>
            <person name="Johannesson H."/>
        </authorList>
    </citation>
    <scope>NUCLEOTIDE SEQUENCE</scope>
    <source>
        <strain evidence="2">CBS 955.72</strain>
    </source>
</reference>
<dbReference type="PANTHER" id="PTHR33112">
    <property type="entry name" value="DOMAIN PROTEIN, PUTATIVE-RELATED"/>
    <property type="match status" value="1"/>
</dbReference>
<organism evidence="2 3">
    <name type="scientific">Lasiosphaeria hispida</name>
    <dbReference type="NCBI Taxonomy" id="260671"/>
    <lineage>
        <taxon>Eukaryota</taxon>
        <taxon>Fungi</taxon>
        <taxon>Dikarya</taxon>
        <taxon>Ascomycota</taxon>
        <taxon>Pezizomycotina</taxon>
        <taxon>Sordariomycetes</taxon>
        <taxon>Sordariomycetidae</taxon>
        <taxon>Sordariales</taxon>
        <taxon>Lasiosphaeriaceae</taxon>
        <taxon>Lasiosphaeria</taxon>
    </lineage>
</organism>
<evidence type="ECO:0000313" key="2">
    <source>
        <dbReference type="EMBL" id="KAK3347057.1"/>
    </source>
</evidence>
<dbReference type="PANTHER" id="PTHR33112:SF10">
    <property type="entry name" value="TOL"/>
    <property type="match status" value="1"/>
</dbReference>
<dbReference type="InterPro" id="IPR010730">
    <property type="entry name" value="HET"/>
</dbReference>
<accession>A0AAJ0MBD6</accession>
<dbReference type="Proteomes" id="UP001275084">
    <property type="component" value="Unassembled WGS sequence"/>
</dbReference>
<keyword evidence="3" id="KW-1185">Reference proteome</keyword>
<sequence length="504" mass="57670">MSWERRSSNGFAAVFQREVLAGISSGAVSSDSTPSVPNSLLLRKWLQLCEKSHPPCYWPRGKKFWPKRVIFVGNINKLTLIEEQQLGEDYLVLSHCWGGPTEEEKKRFCTTRENYASRLRGFSYDELPKTFQDAVQVTRALHKQYLWIDTLCIIQGSDGDWESEAKTMADIFACAYCTIAASSARGWGEGFLRPQSDTLDIGVQCTPGTPNCTCDFERDVDEGPLMRRAWVLQERVLSRRIIHFTAAHTYYECGDGVQCEQLTKLEPSFWKQYFILDPAFPSRLSTSGFQHTVHFVRYLLKKYSTSGLTVKTDRDVAIHSLIKRMGEVLQTEVRYGIFRCFLCSLLLWKRNENMTLPIPYKDKTIPSWSWMAYSGGVHFISGMQENLLVPRFAELDFTNSATALRVKVRQFCEKCRMGKNGEEHTIVDGIEKVGSLWFDVADQVEFKHCVVVGMGEYDEKEDLQKIYYVLMIREKAGGRKYERLGVGKVEAQYVSTGCEAGTLW</sequence>
<proteinExistence type="predicted"/>